<proteinExistence type="predicted"/>
<organism evidence="1 2">
    <name type="scientific">Brachionus plicatilis</name>
    <name type="common">Marine rotifer</name>
    <name type="synonym">Brachionus muelleri</name>
    <dbReference type="NCBI Taxonomy" id="10195"/>
    <lineage>
        <taxon>Eukaryota</taxon>
        <taxon>Metazoa</taxon>
        <taxon>Spiralia</taxon>
        <taxon>Gnathifera</taxon>
        <taxon>Rotifera</taxon>
        <taxon>Eurotatoria</taxon>
        <taxon>Monogononta</taxon>
        <taxon>Pseudotrocha</taxon>
        <taxon>Ploima</taxon>
        <taxon>Brachionidae</taxon>
        <taxon>Brachionus</taxon>
    </lineage>
</organism>
<dbReference type="Proteomes" id="UP000276133">
    <property type="component" value="Unassembled WGS sequence"/>
</dbReference>
<evidence type="ECO:0000313" key="1">
    <source>
        <dbReference type="EMBL" id="RMZ97101.1"/>
    </source>
</evidence>
<evidence type="ECO:0000313" key="2">
    <source>
        <dbReference type="Proteomes" id="UP000276133"/>
    </source>
</evidence>
<keyword evidence="2" id="KW-1185">Reference proteome</keyword>
<name>A0A3M7PDB5_BRAPC</name>
<dbReference type="AlphaFoldDB" id="A0A3M7PDB5"/>
<gene>
    <name evidence="1" type="ORF">BpHYR1_011389</name>
</gene>
<dbReference type="EMBL" id="REGN01011648">
    <property type="protein sequence ID" value="RMZ97101.1"/>
    <property type="molecule type" value="Genomic_DNA"/>
</dbReference>
<reference evidence="1 2" key="1">
    <citation type="journal article" date="2018" name="Sci. Rep.">
        <title>Genomic signatures of local adaptation to the degree of environmental predictability in rotifers.</title>
        <authorList>
            <person name="Franch-Gras L."/>
            <person name="Hahn C."/>
            <person name="Garcia-Roger E.M."/>
            <person name="Carmona M.J."/>
            <person name="Serra M."/>
            <person name="Gomez A."/>
        </authorList>
    </citation>
    <scope>NUCLEOTIDE SEQUENCE [LARGE SCALE GENOMIC DNA]</scope>
    <source>
        <strain evidence="1">HYR1</strain>
    </source>
</reference>
<comment type="caution">
    <text evidence="1">The sequence shown here is derived from an EMBL/GenBank/DDBJ whole genome shotgun (WGS) entry which is preliminary data.</text>
</comment>
<sequence>MEDKENFLNFDSFFSIFLSEGALVRHRENQFPANLELPFIENKFLTSGTKFCMKFHNAQFYFFGYWEQKQKTI</sequence>
<accession>A0A3M7PDB5</accession>
<protein>
    <submittedName>
        <fullName evidence="1">Uncharacterized protein</fullName>
    </submittedName>
</protein>